<organism evidence="1 2">
    <name type="scientific">Paenimyroides tangerinum</name>
    <dbReference type="NCBI Taxonomy" id="2488728"/>
    <lineage>
        <taxon>Bacteria</taxon>
        <taxon>Pseudomonadati</taxon>
        <taxon>Bacteroidota</taxon>
        <taxon>Flavobacteriia</taxon>
        <taxon>Flavobacteriales</taxon>
        <taxon>Flavobacteriaceae</taxon>
        <taxon>Paenimyroides</taxon>
    </lineage>
</organism>
<dbReference type="EMBL" id="RQVQ01000001">
    <property type="protein sequence ID" value="RRJ93239.1"/>
    <property type="molecule type" value="Genomic_DNA"/>
</dbReference>
<dbReference type="OrthoDB" id="1309140at2"/>
<sequence>MDIFIKSFNRPFLLDKCLASIKKFAKNFNGNIVVMDDGTPQKYLQKIQEKYSEIRIEKSDFYVEKSKAIENDLAPEKNIPSVFWKEMISKGSDYFVLIEDDCWFCEPIDFSILESEMKSNNLQLVKFLWMGNEMLISNKIQKKTELLIITNPDLFTWNPFVFELIYRKKTCKIDSILNRLGVPIENNLLQYYQIYAVANAAFSKKYYLKAWQTTKNKVDELAQIKQVIQITKSELNVAHSKSEFIRTSLKTTASLQNKENLKSDFNVYSLNKILNEVWFNNQFEPFDFQNDISNNFIEKVISNTNLPSNTFELWQDWYVTLKQSYKNIGCVIENDR</sequence>
<comment type="caution">
    <text evidence="1">The sequence shown here is derived from an EMBL/GenBank/DDBJ whole genome shotgun (WGS) entry which is preliminary data.</text>
</comment>
<evidence type="ECO:0008006" key="3">
    <source>
        <dbReference type="Google" id="ProtNLM"/>
    </source>
</evidence>
<name>A0A3P3WHH9_9FLAO</name>
<reference evidence="1 2" key="1">
    <citation type="submission" date="2018-11" db="EMBL/GenBank/DDBJ databases">
        <title>Flavobacterium sp. nov., YIM 102701-2 draft genome.</title>
        <authorList>
            <person name="Li G."/>
            <person name="Jiang Y."/>
        </authorList>
    </citation>
    <scope>NUCLEOTIDE SEQUENCE [LARGE SCALE GENOMIC DNA]</scope>
    <source>
        <strain evidence="1 2">YIM 102701-2</strain>
    </source>
</reference>
<dbReference type="Gene3D" id="3.90.550.10">
    <property type="entry name" value="Spore Coat Polysaccharide Biosynthesis Protein SpsA, Chain A"/>
    <property type="match status" value="1"/>
</dbReference>
<dbReference type="RefSeq" id="WP_125016230.1">
    <property type="nucleotide sequence ID" value="NZ_RQVQ01000001.1"/>
</dbReference>
<dbReference type="AlphaFoldDB" id="A0A3P3WHH9"/>
<dbReference type="SUPFAM" id="SSF53448">
    <property type="entry name" value="Nucleotide-diphospho-sugar transferases"/>
    <property type="match status" value="1"/>
</dbReference>
<accession>A0A3P3WHH9</accession>
<gene>
    <name evidence="1" type="ORF">EG240_00270</name>
</gene>
<keyword evidence="2" id="KW-1185">Reference proteome</keyword>
<dbReference type="InterPro" id="IPR029044">
    <property type="entry name" value="Nucleotide-diphossugar_trans"/>
</dbReference>
<dbReference type="Proteomes" id="UP000275719">
    <property type="component" value="Unassembled WGS sequence"/>
</dbReference>
<evidence type="ECO:0000313" key="2">
    <source>
        <dbReference type="Proteomes" id="UP000275719"/>
    </source>
</evidence>
<evidence type="ECO:0000313" key="1">
    <source>
        <dbReference type="EMBL" id="RRJ93239.1"/>
    </source>
</evidence>
<protein>
    <recommendedName>
        <fullName evidence="3">Glycosyl transferase family 2</fullName>
    </recommendedName>
</protein>
<proteinExistence type="predicted"/>